<accession>A0A5C3R5V3</accession>
<reference evidence="1 2" key="1">
    <citation type="journal article" date="2019" name="Nat. Ecol. Evol.">
        <title>Megaphylogeny resolves global patterns of mushroom evolution.</title>
        <authorList>
            <person name="Varga T."/>
            <person name="Krizsan K."/>
            <person name="Foldi C."/>
            <person name="Dima B."/>
            <person name="Sanchez-Garcia M."/>
            <person name="Sanchez-Ramirez S."/>
            <person name="Szollosi G.J."/>
            <person name="Szarkandi J.G."/>
            <person name="Papp V."/>
            <person name="Albert L."/>
            <person name="Andreopoulos W."/>
            <person name="Angelini C."/>
            <person name="Antonin V."/>
            <person name="Barry K.W."/>
            <person name="Bougher N.L."/>
            <person name="Buchanan P."/>
            <person name="Buyck B."/>
            <person name="Bense V."/>
            <person name="Catcheside P."/>
            <person name="Chovatia M."/>
            <person name="Cooper J."/>
            <person name="Damon W."/>
            <person name="Desjardin D."/>
            <person name="Finy P."/>
            <person name="Geml J."/>
            <person name="Haridas S."/>
            <person name="Hughes K."/>
            <person name="Justo A."/>
            <person name="Karasinski D."/>
            <person name="Kautmanova I."/>
            <person name="Kiss B."/>
            <person name="Kocsube S."/>
            <person name="Kotiranta H."/>
            <person name="LaButti K.M."/>
            <person name="Lechner B.E."/>
            <person name="Liimatainen K."/>
            <person name="Lipzen A."/>
            <person name="Lukacs Z."/>
            <person name="Mihaltcheva S."/>
            <person name="Morgado L.N."/>
            <person name="Niskanen T."/>
            <person name="Noordeloos M.E."/>
            <person name="Ohm R.A."/>
            <person name="Ortiz-Santana B."/>
            <person name="Ovrebo C."/>
            <person name="Racz N."/>
            <person name="Riley R."/>
            <person name="Savchenko A."/>
            <person name="Shiryaev A."/>
            <person name="Soop K."/>
            <person name="Spirin V."/>
            <person name="Szebenyi C."/>
            <person name="Tomsovsky M."/>
            <person name="Tulloss R.E."/>
            <person name="Uehling J."/>
            <person name="Grigoriev I.V."/>
            <person name="Vagvolgyi C."/>
            <person name="Papp T."/>
            <person name="Martin F.M."/>
            <person name="Miettinen O."/>
            <person name="Hibbett D.S."/>
            <person name="Nagy L.G."/>
        </authorList>
    </citation>
    <scope>NUCLEOTIDE SEQUENCE [LARGE SCALE GENOMIC DNA]</scope>
    <source>
        <strain evidence="1 2">CBS 309.79</strain>
    </source>
</reference>
<protein>
    <submittedName>
        <fullName evidence="1">Uncharacterized protein</fullName>
    </submittedName>
</protein>
<dbReference type="AlphaFoldDB" id="A0A5C3R5V3"/>
<organism evidence="1 2">
    <name type="scientific">Pterulicium gracile</name>
    <dbReference type="NCBI Taxonomy" id="1884261"/>
    <lineage>
        <taxon>Eukaryota</taxon>
        <taxon>Fungi</taxon>
        <taxon>Dikarya</taxon>
        <taxon>Basidiomycota</taxon>
        <taxon>Agaricomycotina</taxon>
        <taxon>Agaricomycetes</taxon>
        <taxon>Agaricomycetidae</taxon>
        <taxon>Agaricales</taxon>
        <taxon>Pleurotineae</taxon>
        <taxon>Pterulaceae</taxon>
        <taxon>Pterulicium</taxon>
    </lineage>
</organism>
<dbReference type="Proteomes" id="UP000305067">
    <property type="component" value="Unassembled WGS sequence"/>
</dbReference>
<gene>
    <name evidence="1" type="ORF">BDV98DRAFT_559510</name>
</gene>
<evidence type="ECO:0000313" key="1">
    <source>
        <dbReference type="EMBL" id="TFL06494.1"/>
    </source>
</evidence>
<dbReference type="EMBL" id="ML178815">
    <property type="protein sequence ID" value="TFL06494.1"/>
    <property type="molecule type" value="Genomic_DNA"/>
</dbReference>
<evidence type="ECO:0000313" key="2">
    <source>
        <dbReference type="Proteomes" id="UP000305067"/>
    </source>
</evidence>
<proteinExistence type="predicted"/>
<name>A0A5C3R5V3_9AGAR</name>
<sequence>MDSRGRRKAPVNSRGRVLHEQARSYVMCDVSCSTQRISPSSFCIPASPTGAIGIFQ</sequence>
<keyword evidence="2" id="KW-1185">Reference proteome</keyword>